<proteinExistence type="predicted"/>
<gene>
    <name evidence="2" type="ORF">PIB30_093574</name>
</gene>
<feature type="region of interest" description="Disordered" evidence="1">
    <location>
        <begin position="73"/>
        <end position="213"/>
    </location>
</feature>
<sequence>MPGQDKPGFTLNSDVDGRFVVLVLNVGGRLGEDDNEVLKYIDGQVHSFEAVDVDILCGGGCVNLDSDVDRKSLSHDSYESAEDEAYKPPPNGYELSSDSDSGKSKKIKKKDRTKKIITPMKKESSKKNVENTPIRRSSRRLGSQEKDGDEGLVDDGGGKGNAEEDVESTHKLKKKGSRTYARKRKEKRMPNFGFSISDFGPNSSGSHPKSDMS</sequence>
<protein>
    <submittedName>
        <fullName evidence="2">Uncharacterized protein</fullName>
    </submittedName>
</protein>
<feature type="compositionally biased region" description="Basic and acidic residues" evidence="1">
    <location>
        <begin position="120"/>
        <end position="129"/>
    </location>
</feature>
<reference evidence="2 3" key="1">
    <citation type="journal article" date="2023" name="Plants (Basel)">
        <title>Bridging the Gap: Combining Genomics and Transcriptomics Approaches to Understand Stylosanthes scabra, an Orphan Legume from the Brazilian Caatinga.</title>
        <authorList>
            <person name="Ferreira-Neto J.R.C."/>
            <person name="da Silva M.D."/>
            <person name="Binneck E."/>
            <person name="de Melo N.F."/>
            <person name="da Silva R.H."/>
            <person name="de Melo A.L.T.M."/>
            <person name="Pandolfi V."/>
            <person name="Bustamante F.O."/>
            <person name="Brasileiro-Vidal A.C."/>
            <person name="Benko-Iseppon A.M."/>
        </authorList>
    </citation>
    <scope>NUCLEOTIDE SEQUENCE [LARGE SCALE GENOMIC DNA]</scope>
    <source>
        <tissue evidence="2">Leaves</tissue>
    </source>
</reference>
<evidence type="ECO:0000313" key="2">
    <source>
        <dbReference type="EMBL" id="MED6152601.1"/>
    </source>
</evidence>
<evidence type="ECO:0000313" key="3">
    <source>
        <dbReference type="Proteomes" id="UP001341840"/>
    </source>
</evidence>
<comment type="caution">
    <text evidence="2">The sequence shown here is derived from an EMBL/GenBank/DDBJ whole genome shotgun (WGS) entry which is preliminary data.</text>
</comment>
<feature type="compositionally biased region" description="Basic residues" evidence="1">
    <location>
        <begin position="104"/>
        <end position="115"/>
    </location>
</feature>
<feature type="compositionally biased region" description="Basic residues" evidence="1">
    <location>
        <begin position="171"/>
        <end position="187"/>
    </location>
</feature>
<evidence type="ECO:0000256" key="1">
    <source>
        <dbReference type="SAM" id="MobiDB-lite"/>
    </source>
</evidence>
<name>A0ABU6TUS7_9FABA</name>
<keyword evidence="3" id="KW-1185">Reference proteome</keyword>
<dbReference type="Proteomes" id="UP001341840">
    <property type="component" value="Unassembled WGS sequence"/>
</dbReference>
<organism evidence="2 3">
    <name type="scientific">Stylosanthes scabra</name>
    <dbReference type="NCBI Taxonomy" id="79078"/>
    <lineage>
        <taxon>Eukaryota</taxon>
        <taxon>Viridiplantae</taxon>
        <taxon>Streptophyta</taxon>
        <taxon>Embryophyta</taxon>
        <taxon>Tracheophyta</taxon>
        <taxon>Spermatophyta</taxon>
        <taxon>Magnoliopsida</taxon>
        <taxon>eudicotyledons</taxon>
        <taxon>Gunneridae</taxon>
        <taxon>Pentapetalae</taxon>
        <taxon>rosids</taxon>
        <taxon>fabids</taxon>
        <taxon>Fabales</taxon>
        <taxon>Fabaceae</taxon>
        <taxon>Papilionoideae</taxon>
        <taxon>50 kb inversion clade</taxon>
        <taxon>dalbergioids sensu lato</taxon>
        <taxon>Dalbergieae</taxon>
        <taxon>Pterocarpus clade</taxon>
        <taxon>Stylosanthes</taxon>
    </lineage>
</organism>
<accession>A0ABU6TUS7</accession>
<dbReference type="EMBL" id="JASCZI010092627">
    <property type="protein sequence ID" value="MED6152601.1"/>
    <property type="molecule type" value="Genomic_DNA"/>
</dbReference>